<evidence type="ECO:0000313" key="3">
    <source>
        <dbReference type="EMBL" id="KAF1816724.1"/>
    </source>
</evidence>
<accession>A0A6G1GFC0</accession>
<feature type="region of interest" description="Disordered" evidence="1">
    <location>
        <begin position="869"/>
        <end position="902"/>
    </location>
</feature>
<keyword evidence="4" id="KW-1185">Reference proteome</keyword>
<dbReference type="PROSITE" id="PS50011">
    <property type="entry name" value="PROTEIN_KINASE_DOM"/>
    <property type="match status" value="1"/>
</dbReference>
<feature type="compositionally biased region" description="Polar residues" evidence="1">
    <location>
        <begin position="1322"/>
        <end position="1342"/>
    </location>
</feature>
<feature type="region of interest" description="Disordered" evidence="1">
    <location>
        <begin position="594"/>
        <end position="615"/>
    </location>
</feature>
<dbReference type="GeneID" id="54416508"/>
<evidence type="ECO:0000256" key="1">
    <source>
        <dbReference type="SAM" id="MobiDB-lite"/>
    </source>
</evidence>
<sequence length="1360" mass="152476">MESVLGGGLARKHDLTQLYSDTKHSYQSITEQERVLDTPEFHALHRRYRIQKNRLVTWGLEWTEGSQQTIDESIARAGYTDMVEDVMRTIKDILTEVESLTLRVRFNAPKDITSEKVDFTRPTWSASNRARYEELAKDLTNSIDILYDLSRSRKAVQQGTYPTHLAQDDPPSRSSLSFHRSLFLSDEFTGSPSTPPSTRGPYHKADLATMSLPHRIDYSCLSLPPEQPPPYESFVRANSRMIGHYTRGSPGIPSKLAEFNSSTVPVLIEFCNFDPIYRDTGVRLPQDRLEAFLTYFSTTSSSDAASSGVLPCLGYFEDPRQPRYGMVYELPKSVYGGAWDSQKSLDEFRPTSLFELIKTTARVHTSSRRVIPTLPPLEIRFKLAYNIVRAFHRLHDEELVHKDINSSNIVFFKKPAAVTQSLGDTYSNHDMRNPYLCSFDFFSDSLVEPPPSAPNQNIYRHPNDPRANQRNSKSYGLHFDLYSLGLILLEIGMWLPIAEIFKPRYSLTEFKLKIEDTFVKKLAAKCGTAYMHVVQDFLGASVKTATGLQTSEPSRLLYERALNRLRRCCLLDEDEEIGVKDDAASISTSVSNFLEGQRGPTRSAAAVKEPPSPHVMDLRRSNSLPANPGRFLRRQTARWNENPEIITEEDLSEPQAVASTDKQDNVSVLSVSSRYKRAANIIARAWRSHHTKKLSLTEYRRKVSVAHQQWRESRDRKQQVNPIQSTITEGRQQVSIAMDPHRSRAREADYIVPDSRDISTETSAVFITPPEPKPRRKLRIQQTPFPEEVLDQWHNEVLPGLERVVGRALRNSDETVSIDLFGVGDTPASARPTIFVTCSSTAKVKGTINRSLDYDHSMFDLKVRKGKIRRSKVTSRGTNRPAHPLHRSMDSDSDEPVPLNPFYQEQPLCGSSIGAFMNHHLPPVSFGGVIMVDGKPYGMSVHHILDAPSDSDDDSDDSDDGNDVLDDSPARSSARDGFDPEFLLRTIGSGTAVDTSMDGWTPFELSDESSNEDDDNEEPDVEDDDGAASETGTDGTAGDVEGIPKGEGEDIIVTQPALTDVDVDFFPDPDDRDEDHTLSNRFGHIHATSGIRRAVFDDLLHEIDWSLIQIDDGRLQPYNLIQGGGRFRRTPSNRRDQWRPSLRQPVSRNGYSAAEDEYPREIADSRKIGGSPVHCFGRTSGLKEGRINETMGAVRIYKRRSFSRSWAVRGEFGAGGDSGAWVIQNESGRVCGHVLAWCKSTRVAYICPMDILFRDIQETLDATHICLPGGEDLAIPSGWAADTRQENVRPGSRLPHTASEFDDIASMEASLRGLKIAGRPSLTPTSQHLPSSSPSTREQQTRGPWRSVAGLRSEGYRARA</sequence>
<feature type="compositionally biased region" description="Acidic residues" evidence="1">
    <location>
        <begin position="949"/>
        <end position="966"/>
    </location>
</feature>
<dbReference type="EMBL" id="ML975150">
    <property type="protein sequence ID" value="KAF1816724.1"/>
    <property type="molecule type" value="Genomic_DNA"/>
</dbReference>
<dbReference type="GO" id="GO:0004672">
    <property type="term" value="F:protein kinase activity"/>
    <property type="evidence" value="ECO:0007669"/>
    <property type="project" value="InterPro"/>
</dbReference>
<dbReference type="OrthoDB" id="5418235at2759"/>
<reference evidence="3 5" key="1">
    <citation type="submission" date="2020-01" db="EMBL/GenBank/DDBJ databases">
        <authorList>
            <consortium name="DOE Joint Genome Institute"/>
            <person name="Haridas S."/>
            <person name="Albert R."/>
            <person name="Binder M."/>
            <person name="Bloem J."/>
            <person name="Labutti K."/>
            <person name="Salamov A."/>
            <person name="Andreopoulos B."/>
            <person name="Baker S.E."/>
            <person name="Barry K."/>
            <person name="Bills G."/>
            <person name="Bluhm B.H."/>
            <person name="Cannon C."/>
            <person name="Castanera R."/>
            <person name="Culley D.E."/>
            <person name="Daum C."/>
            <person name="Ezra D."/>
            <person name="Gonzalez J.B."/>
            <person name="Henrissat B."/>
            <person name="Kuo A."/>
            <person name="Liang C."/>
            <person name="Lipzen A."/>
            <person name="Lutzoni F."/>
            <person name="Magnuson J."/>
            <person name="Mondo S."/>
            <person name="Nolan M."/>
            <person name="Ohm R."/>
            <person name="Pangilinan J."/>
            <person name="Park H.-J."/>
            <person name="Ramirez L."/>
            <person name="Alfaro M."/>
            <person name="Sun H."/>
            <person name="Tritt A."/>
            <person name="Yoshinaga Y."/>
            <person name="Zwiers L.-H."/>
            <person name="Turgeon B.G."/>
            <person name="Goodwin S.B."/>
            <person name="Spatafora J.W."/>
            <person name="Crous P.W."/>
            <person name="Grigoriev I.V."/>
        </authorList>
    </citation>
    <scope>NUCLEOTIDE SEQUENCE</scope>
    <source>
        <strain evidence="3 5">CBS 781.70</strain>
    </source>
</reference>
<feature type="domain" description="Protein kinase" evidence="2">
    <location>
        <begin position="239"/>
        <end position="594"/>
    </location>
</feature>
<dbReference type="InterPro" id="IPR011009">
    <property type="entry name" value="Kinase-like_dom_sf"/>
</dbReference>
<feature type="compositionally biased region" description="Acidic residues" evidence="1">
    <location>
        <begin position="1005"/>
        <end position="1027"/>
    </location>
</feature>
<feature type="region of interest" description="Disordered" evidence="1">
    <location>
        <begin position="943"/>
        <end position="977"/>
    </location>
</feature>
<feature type="region of interest" description="Disordered" evidence="1">
    <location>
        <begin position="1318"/>
        <end position="1360"/>
    </location>
</feature>
<evidence type="ECO:0000313" key="4">
    <source>
        <dbReference type="Proteomes" id="UP000504638"/>
    </source>
</evidence>
<dbReference type="PANTHER" id="PTHR37542">
    <property type="entry name" value="HELO DOMAIN-CONTAINING PROTEIN-RELATED"/>
    <property type="match status" value="1"/>
</dbReference>
<reference evidence="5" key="3">
    <citation type="submission" date="2025-04" db="UniProtKB">
        <authorList>
            <consortium name="RefSeq"/>
        </authorList>
    </citation>
    <scope>IDENTIFICATION</scope>
    <source>
        <strain evidence="5">CBS 781.70</strain>
    </source>
</reference>
<reference evidence="5" key="2">
    <citation type="submission" date="2020-04" db="EMBL/GenBank/DDBJ databases">
        <authorList>
            <consortium name="NCBI Genome Project"/>
        </authorList>
    </citation>
    <scope>NUCLEOTIDE SEQUENCE</scope>
    <source>
        <strain evidence="5">CBS 781.70</strain>
    </source>
</reference>
<dbReference type="SUPFAM" id="SSF56112">
    <property type="entry name" value="Protein kinase-like (PK-like)"/>
    <property type="match status" value="1"/>
</dbReference>
<dbReference type="PANTHER" id="PTHR37542:SF2">
    <property type="entry name" value="PROTEIN KINASE DOMAIN-CONTAINING PROTEIN"/>
    <property type="match status" value="1"/>
</dbReference>
<organism evidence="3">
    <name type="scientific">Eremomyces bilateralis CBS 781.70</name>
    <dbReference type="NCBI Taxonomy" id="1392243"/>
    <lineage>
        <taxon>Eukaryota</taxon>
        <taxon>Fungi</taxon>
        <taxon>Dikarya</taxon>
        <taxon>Ascomycota</taxon>
        <taxon>Pezizomycotina</taxon>
        <taxon>Dothideomycetes</taxon>
        <taxon>Dothideomycetes incertae sedis</taxon>
        <taxon>Eremomycetales</taxon>
        <taxon>Eremomycetaceae</taxon>
        <taxon>Eremomyces</taxon>
    </lineage>
</organism>
<feature type="region of interest" description="Disordered" evidence="1">
    <location>
        <begin position="989"/>
        <end position="1046"/>
    </location>
</feature>
<dbReference type="GO" id="GO:0005524">
    <property type="term" value="F:ATP binding"/>
    <property type="evidence" value="ECO:0007669"/>
    <property type="project" value="InterPro"/>
</dbReference>
<name>A0A6G1GFC0_9PEZI</name>
<gene>
    <name evidence="3 5" type="ORF">P152DRAFT_388602</name>
</gene>
<protein>
    <recommendedName>
        <fullName evidence="2">Protein kinase domain-containing protein</fullName>
    </recommendedName>
</protein>
<dbReference type="InterPro" id="IPR000719">
    <property type="entry name" value="Prot_kinase_dom"/>
</dbReference>
<dbReference type="Gene3D" id="1.10.510.10">
    <property type="entry name" value="Transferase(Phosphotransferase) domain 1"/>
    <property type="match status" value="1"/>
</dbReference>
<feature type="region of interest" description="Disordered" evidence="1">
    <location>
        <begin position="1124"/>
        <end position="1150"/>
    </location>
</feature>
<dbReference type="RefSeq" id="XP_033538355.1">
    <property type="nucleotide sequence ID" value="XM_033675938.1"/>
</dbReference>
<evidence type="ECO:0000313" key="5">
    <source>
        <dbReference type="RefSeq" id="XP_033538355.1"/>
    </source>
</evidence>
<proteinExistence type="predicted"/>
<dbReference type="Proteomes" id="UP000504638">
    <property type="component" value="Unplaced"/>
</dbReference>
<evidence type="ECO:0000259" key="2">
    <source>
        <dbReference type="PROSITE" id="PS50011"/>
    </source>
</evidence>